<dbReference type="Proteomes" id="UP001341245">
    <property type="component" value="Unassembled WGS sequence"/>
</dbReference>
<dbReference type="EMBL" id="JASGXD010000001">
    <property type="protein sequence ID" value="KAK6008834.1"/>
    <property type="molecule type" value="Genomic_DNA"/>
</dbReference>
<name>A0ABR0TWI7_AURPU</name>
<protein>
    <submittedName>
        <fullName evidence="1">Uncharacterized protein</fullName>
    </submittedName>
</protein>
<accession>A0ABR0TWI7</accession>
<sequence>MNRYCYLDPAITDQFHSLSIEINSTLFCKILVTTSKSVLVQISAFESRSFHYKPWFFTSGILTKLSIGIRATILRSLDTSPTGLLGYRHLVIAERELRSLLEWHEWKTQELKWQQKKDAEALWHMNRHATSCSAPKCYVCFLITHAEQEGLPRLIPAVSVENPRYTLQRYLWFRDEKSRCIKGSIEADRDMSGKEWWFGEENLVREAEDEGLPRLIRAADSPLDELEMNTQWL</sequence>
<comment type="caution">
    <text evidence="1">The sequence shown here is derived from an EMBL/GenBank/DDBJ whole genome shotgun (WGS) entry which is preliminary data.</text>
</comment>
<evidence type="ECO:0000313" key="2">
    <source>
        <dbReference type="Proteomes" id="UP001341245"/>
    </source>
</evidence>
<reference evidence="1 2" key="1">
    <citation type="submission" date="2023-11" db="EMBL/GenBank/DDBJ databases">
        <title>Draft genome sequence and annotation of the polyextremotolerant black yeast-like fungus Aureobasidium pullulans NRRL 62042.</title>
        <authorList>
            <person name="Dielentheis-Frenken M.R.E."/>
            <person name="Wibberg D."/>
            <person name="Blank L.M."/>
            <person name="Tiso T."/>
        </authorList>
    </citation>
    <scope>NUCLEOTIDE SEQUENCE [LARGE SCALE GENOMIC DNA]</scope>
    <source>
        <strain evidence="1 2">NRRL 62042</strain>
    </source>
</reference>
<evidence type="ECO:0000313" key="1">
    <source>
        <dbReference type="EMBL" id="KAK6008834.1"/>
    </source>
</evidence>
<organism evidence="1 2">
    <name type="scientific">Aureobasidium pullulans</name>
    <name type="common">Black yeast</name>
    <name type="synonym">Pullularia pullulans</name>
    <dbReference type="NCBI Taxonomy" id="5580"/>
    <lineage>
        <taxon>Eukaryota</taxon>
        <taxon>Fungi</taxon>
        <taxon>Dikarya</taxon>
        <taxon>Ascomycota</taxon>
        <taxon>Pezizomycotina</taxon>
        <taxon>Dothideomycetes</taxon>
        <taxon>Dothideomycetidae</taxon>
        <taxon>Dothideales</taxon>
        <taxon>Saccotheciaceae</taxon>
        <taxon>Aureobasidium</taxon>
    </lineage>
</organism>
<proteinExistence type="predicted"/>
<gene>
    <name evidence="1" type="ORF">QM012_000737</name>
</gene>
<keyword evidence="2" id="KW-1185">Reference proteome</keyword>